<protein>
    <submittedName>
        <fullName evidence="1">Uncharacterized protein</fullName>
    </submittedName>
</protein>
<accession>A0A8T2HAX5</accession>
<evidence type="ECO:0000313" key="2">
    <source>
        <dbReference type="Proteomes" id="UP000694251"/>
    </source>
</evidence>
<dbReference type="Proteomes" id="UP000694251">
    <property type="component" value="Chromosome 1"/>
</dbReference>
<name>A0A8T2HAX5_ARASU</name>
<proteinExistence type="predicted"/>
<sequence>MERLSGVHRYRNPCDLINLRVIGSNSGSEYVRSDASRNGGNESLGKAFVVGGSTSGGPIGDELTGGSSVGLGSVWVDWV</sequence>
<dbReference type="AlphaFoldDB" id="A0A8T2HAX5"/>
<organism evidence="1 2">
    <name type="scientific">Arabidopsis suecica</name>
    <name type="common">Swedish thale-cress</name>
    <name type="synonym">Cardaminopsis suecica</name>
    <dbReference type="NCBI Taxonomy" id="45249"/>
    <lineage>
        <taxon>Eukaryota</taxon>
        <taxon>Viridiplantae</taxon>
        <taxon>Streptophyta</taxon>
        <taxon>Embryophyta</taxon>
        <taxon>Tracheophyta</taxon>
        <taxon>Spermatophyta</taxon>
        <taxon>Magnoliopsida</taxon>
        <taxon>eudicotyledons</taxon>
        <taxon>Gunneridae</taxon>
        <taxon>Pentapetalae</taxon>
        <taxon>rosids</taxon>
        <taxon>malvids</taxon>
        <taxon>Brassicales</taxon>
        <taxon>Brassicaceae</taxon>
        <taxon>Camelineae</taxon>
        <taxon>Arabidopsis</taxon>
    </lineage>
</organism>
<dbReference type="EMBL" id="JAEFBJ010000001">
    <property type="protein sequence ID" value="KAG7656357.1"/>
    <property type="molecule type" value="Genomic_DNA"/>
</dbReference>
<comment type="caution">
    <text evidence="1">The sequence shown here is derived from an EMBL/GenBank/DDBJ whole genome shotgun (WGS) entry which is preliminary data.</text>
</comment>
<feature type="non-terminal residue" evidence="1">
    <location>
        <position position="79"/>
    </location>
</feature>
<keyword evidence="2" id="KW-1185">Reference proteome</keyword>
<evidence type="ECO:0000313" key="1">
    <source>
        <dbReference type="EMBL" id="KAG7656357.1"/>
    </source>
</evidence>
<gene>
    <name evidence="1" type="ORF">ISN44_As01g033500</name>
</gene>
<dbReference type="OrthoDB" id="1111575at2759"/>
<reference evidence="1 2" key="1">
    <citation type="submission" date="2020-12" db="EMBL/GenBank/DDBJ databases">
        <title>Concerted genomic and epigenomic changes stabilize Arabidopsis allopolyploids.</title>
        <authorList>
            <person name="Chen Z."/>
        </authorList>
    </citation>
    <scope>NUCLEOTIDE SEQUENCE [LARGE SCALE GENOMIC DNA]</scope>
    <source>
        <strain evidence="1">As9502</strain>
        <tissue evidence="1">Leaf</tissue>
    </source>
</reference>